<dbReference type="InterPro" id="IPR020588">
    <property type="entry name" value="RecA_ATP-bd"/>
</dbReference>
<evidence type="ECO:0000256" key="4">
    <source>
        <dbReference type="ARBA" id="ARBA00022763"/>
    </source>
</evidence>
<reference evidence="11 12" key="1">
    <citation type="submission" date="2009-08" db="EMBL/GenBank/DDBJ databases">
        <title>The Genome Sequence of Spizellomyces punctatus strain DAOM BR117.</title>
        <authorList>
            <consortium name="The Broad Institute Genome Sequencing Platform"/>
            <person name="Russ C."/>
            <person name="Cuomo C."/>
            <person name="Shea T."/>
            <person name="Young S.K."/>
            <person name="Zeng Q."/>
            <person name="Koehrsen M."/>
            <person name="Haas B."/>
            <person name="Borodovsky M."/>
            <person name="Guigo R."/>
            <person name="Alvarado L."/>
            <person name="Berlin A."/>
            <person name="Bochicchio J."/>
            <person name="Borenstein D."/>
            <person name="Chapman S."/>
            <person name="Chen Z."/>
            <person name="Engels R."/>
            <person name="Freedman E."/>
            <person name="Gellesch M."/>
            <person name="Goldberg J."/>
            <person name="Griggs A."/>
            <person name="Gujja S."/>
            <person name="Heiman D."/>
            <person name="Hepburn T."/>
            <person name="Howarth C."/>
            <person name="Jen D."/>
            <person name="Larson L."/>
            <person name="Lewis B."/>
            <person name="Mehta T."/>
            <person name="Park D."/>
            <person name="Pearson M."/>
            <person name="Roberts A."/>
            <person name="Saif S."/>
            <person name="Shenoy N."/>
            <person name="Sisk P."/>
            <person name="Stolte C."/>
            <person name="Sykes S."/>
            <person name="Thomson T."/>
            <person name="Walk T."/>
            <person name="White J."/>
            <person name="Yandava C."/>
            <person name="Burger G."/>
            <person name="Gray M.W."/>
            <person name="Holland P.W.H."/>
            <person name="King N."/>
            <person name="Lang F.B.F."/>
            <person name="Roger A.J."/>
            <person name="Ruiz-Trillo I."/>
            <person name="Lander E."/>
            <person name="Nusbaum C."/>
        </authorList>
    </citation>
    <scope>NUCLEOTIDE SEQUENCE [LARGE SCALE GENOMIC DNA]</scope>
    <source>
        <strain evidence="11 12">DAOM BR117</strain>
    </source>
</reference>
<dbReference type="AlphaFoldDB" id="A0A0L0HP80"/>
<dbReference type="GO" id="GO:0090656">
    <property type="term" value="P:t-circle formation"/>
    <property type="evidence" value="ECO:0007669"/>
    <property type="project" value="TreeGrafter"/>
</dbReference>
<dbReference type="InterPro" id="IPR058766">
    <property type="entry name" value="HHH_XRCC3_RAD51B"/>
</dbReference>
<dbReference type="InterPro" id="IPR016467">
    <property type="entry name" value="DNA_recomb/repair_RecA-like"/>
</dbReference>
<keyword evidence="8" id="KW-0234">DNA repair</keyword>
<dbReference type="GO" id="GO:0071140">
    <property type="term" value="P:resolution of mitotic recombination intermediates"/>
    <property type="evidence" value="ECO:0007669"/>
    <property type="project" value="TreeGrafter"/>
</dbReference>
<keyword evidence="4" id="KW-0227">DNA damage</keyword>
<comment type="subcellular location">
    <subcellularLocation>
        <location evidence="1">Nucleus</location>
    </subcellularLocation>
</comment>
<dbReference type="GO" id="GO:0061982">
    <property type="term" value="P:meiosis I cell cycle process"/>
    <property type="evidence" value="ECO:0007669"/>
    <property type="project" value="UniProtKB-ARBA"/>
</dbReference>
<dbReference type="GO" id="GO:0033065">
    <property type="term" value="C:Rad51C-XRCC3 complex"/>
    <property type="evidence" value="ECO:0007669"/>
    <property type="project" value="TreeGrafter"/>
</dbReference>
<dbReference type="VEuPathDB" id="FungiDB:SPPG_01982"/>
<proteinExistence type="inferred from homology"/>
<dbReference type="FunCoup" id="A0A0L0HP80">
    <property type="interactions" value="107"/>
</dbReference>
<dbReference type="GO" id="GO:0000722">
    <property type="term" value="P:telomere maintenance via recombination"/>
    <property type="evidence" value="ECO:0007669"/>
    <property type="project" value="TreeGrafter"/>
</dbReference>
<feature type="domain" description="RecA family profile 1" evidence="10">
    <location>
        <begin position="74"/>
        <end position="252"/>
    </location>
</feature>
<dbReference type="CDD" id="cd19491">
    <property type="entry name" value="XRCC3"/>
    <property type="match status" value="1"/>
</dbReference>
<keyword evidence="9" id="KW-0539">Nucleus</keyword>
<dbReference type="GO" id="GO:0005524">
    <property type="term" value="F:ATP binding"/>
    <property type="evidence" value="ECO:0007669"/>
    <property type="project" value="UniProtKB-KW"/>
</dbReference>
<evidence type="ECO:0000256" key="6">
    <source>
        <dbReference type="ARBA" id="ARBA00023125"/>
    </source>
</evidence>
<evidence type="ECO:0000256" key="8">
    <source>
        <dbReference type="ARBA" id="ARBA00023204"/>
    </source>
</evidence>
<dbReference type="eggNOG" id="KOG1564">
    <property type="taxonomic scope" value="Eukaryota"/>
</dbReference>
<dbReference type="InterPro" id="IPR027417">
    <property type="entry name" value="P-loop_NTPase"/>
</dbReference>
<dbReference type="GO" id="GO:0045003">
    <property type="term" value="P:double-strand break repair via synthesis-dependent strand annealing"/>
    <property type="evidence" value="ECO:0007669"/>
    <property type="project" value="TreeGrafter"/>
</dbReference>
<comment type="similarity">
    <text evidence="2">Belongs to the RecA family. RAD51 subfamily.</text>
</comment>
<protein>
    <recommendedName>
        <fullName evidence="10">RecA family profile 1 domain-containing protein</fullName>
    </recommendedName>
</protein>
<evidence type="ECO:0000313" key="11">
    <source>
        <dbReference type="EMBL" id="KND02902.1"/>
    </source>
</evidence>
<accession>A0A0L0HP80</accession>
<sequence length="366" mass="40130">MDLEQVDLPPRIYRALKRACFDTIDQVLHLSATELATRTSLEQRDVQDTLTILSEAVYSCVLCKSTALLERRQQYDRLSVGDPYIDAVLRGGVLTSSITEVHGKSAVGKTQLMLQLCIMAQLPVELGGLASGALYIATEQTFPINRFAQLEQHMKKRFPQLSNMNMSDNVHIVHIRDHETQQHILSYHLATAMLTHNIRLVIVDSIAANFRGDEDVASWDAAARAKAIFELGASLKKLAHEYNAAVVCVNQVTDIFNDTISHATVGGIQGGDPYLRVTACVQKDPNEDAVTPTLGLAWSNIVNTRIKMSRRDTLVPESDIVCANGSETAACNITRTLTVCFGPHLPLSNCKFEITASGIVGLSADK</sequence>
<dbReference type="Pfam" id="PF08423">
    <property type="entry name" value="Rad51"/>
    <property type="match status" value="1"/>
</dbReference>
<dbReference type="InterPro" id="IPR047348">
    <property type="entry name" value="XRCC3-like_C"/>
</dbReference>
<evidence type="ECO:0000256" key="3">
    <source>
        <dbReference type="ARBA" id="ARBA00022741"/>
    </source>
</evidence>
<name>A0A0L0HP80_SPIPD</name>
<dbReference type="GO" id="GO:0005657">
    <property type="term" value="C:replication fork"/>
    <property type="evidence" value="ECO:0007669"/>
    <property type="project" value="TreeGrafter"/>
</dbReference>
<evidence type="ECO:0000256" key="7">
    <source>
        <dbReference type="ARBA" id="ARBA00023172"/>
    </source>
</evidence>
<dbReference type="STRING" id="645134.A0A0L0HP80"/>
<evidence type="ECO:0000256" key="2">
    <source>
        <dbReference type="ARBA" id="ARBA00007095"/>
    </source>
</evidence>
<dbReference type="GO" id="GO:0000400">
    <property type="term" value="F:four-way junction DNA binding"/>
    <property type="evidence" value="ECO:0007669"/>
    <property type="project" value="TreeGrafter"/>
</dbReference>
<keyword evidence="3" id="KW-0547">Nucleotide-binding</keyword>
<dbReference type="InParanoid" id="A0A0L0HP80"/>
<dbReference type="SUPFAM" id="SSF47789">
    <property type="entry name" value="C-terminal domain of RNA polymerase alpha subunit"/>
    <property type="match status" value="1"/>
</dbReference>
<dbReference type="OMA" id="PCLGLQW"/>
<organism evidence="11 12">
    <name type="scientific">Spizellomyces punctatus (strain DAOM BR117)</name>
    <dbReference type="NCBI Taxonomy" id="645134"/>
    <lineage>
        <taxon>Eukaryota</taxon>
        <taxon>Fungi</taxon>
        <taxon>Fungi incertae sedis</taxon>
        <taxon>Chytridiomycota</taxon>
        <taxon>Chytridiomycota incertae sedis</taxon>
        <taxon>Chytridiomycetes</taxon>
        <taxon>Spizellomycetales</taxon>
        <taxon>Spizellomycetaceae</taxon>
        <taxon>Spizellomyces</taxon>
    </lineage>
</organism>
<evidence type="ECO:0000256" key="1">
    <source>
        <dbReference type="ARBA" id="ARBA00004123"/>
    </source>
</evidence>
<dbReference type="SUPFAM" id="SSF52540">
    <property type="entry name" value="P-loop containing nucleoside triphosphate hydrolases"/>
    <property type="match status" value="1"/>
</dbReference>
<dbReference type="PANTHER" id="PTHR46487:SF1">
    <property type="entry name" value="DNA REPAIR PROTEIN XRCC3"/>
    <property type="match status" value="1"/>
</dbReference>
<dbReference type="PROSITE" id="PS50162">
    <property type="entry name" value="RECA_2"/>
    <property type="match status" value="1"/>
</dbReference>
<keyword evidence="12" id="KW-1185">Reference proteome</keyword>
<dbReference type="EMBL" id="KQ257452">
    <property type="protein sequence ID" value="KND02902.1"/>
    <property type="molecule type" value="Genomic_DNA"/>
</dbReference>
<dbReference type="Proteomes" id="UP000053201">
    <property type="component" value="Unassembled WGS sequence"/>
</dbReference>
<dbReference type="PIRSF" id="PIRSF005856">
    <property type="entry name" value="Rad51"/>
    <property type="match status" value="1"/>
</dbReference>
<gene>
    <name evidence="11" type="ORF">SPPG_01982</name>
</gene>
<evidence type="ECO:0000256" key="5">
    <source>
        <dbReference type="ARBA" id="ARBA00022840"/>
    </source>
</evidence>
<dbReference type="Gene3D" id="3.40.50.300">
    <property type="entry name" value="P-loop containing nucleotide triphosphate hydrolases"/>
    <property type="match status" value="1"/>
</dbReference>
<keyword evidence="6" id="KW-0238">DNA-binding</keyword>
<keyword evidence="5" id="KW-0067">ATP-binding</keyword>
<dbReference type="InterPro" id="IPR013632">
    <property type="entry name" value="Rad51_C"/>
</dbReference>
<evidence type="ECO:0000313" key="12">
    <source>
        <dbReference type="Proteomes" id="UP000053201"/>
    </source>
</evidence>
<dbReference type="Pfam" id="PF26169">
    <property type="entry name" value="HHH_XRCC3_RpoA"/>
    <property type="match status" value="1"/>
</dbReference>
<dbReference type="RefSeq" id="XP_016610941.1">
    <property type="nucleotide sequence ID" value="XM_016750288.1"/>
</dbReference>
<evidence type="ECO:0000256" key="9">
    <source>
        <dbReference type="ARBA" id="ARBA00023242"/>
    </source>
</evidence>
<keyword evidence="7" id="KW-0233">DNA recombination</keyword>
<dbReference type="GeneID" id="27685608"/>
<evidence type="ECO:0000259" key="10">
    <source>
        <dbReference type="PROSITE" id="PS50162"/>
    </source>
</evidence>
<dbReference type="OrthoDB" id="1861185at2759"/>
<dbReference type="GO" id="GO:0140664">
    <property type="term" value="F:ATP-dependent DNA damage sensor activity"/>
    <property type="evidence" value="ECO:0007669"/>
    <property type="project" value="InterPro"/>
</dbReference>
<dbReference type="PANTHER" id="PTHR46487">
    <property type="entry name" value="DNA REPAIR PROTEIN XRCC3"/>
    <property type="match status" value="1"/>
</dbReference>